<dbReference type="GO" id="GO:0016491">
    <property type="term" value="F:oxidoreductase activity"/>
    <property type="evidence" value="ECO:0007669"/>
    <property type="project" value="UniProtKB-KW"/>
</dbReference>
<comment type="caution">
    <text evidence="2">The sequence shown here is derived from an EMBL/GenBank/DDBJ whole genome shotgun (WGS) entry which is preliminary data.</text>
</comment>
<sequence length="333" mass="36641">MGSSISQACSKLLADTRHYAPMYGHRQANHLPMALVALDRLGADPPTLSGFAERYVRRLRLRPAARAALDPHEYLGSADDFARFAAFFEQRISESGLDAVLRDWMPVLMPGLAGAAFHALIRFGYAVDTAIEGEIAHALAFWASEYVCLPLSLDPAQGTLEEIAVRLRSRVASYTLEPGIITDKLLEISWHPALAGPVLQPKEPPGLEQIARFALEAYRKHADFTLLHVLIACHAFRLALPYASDKALALRYMWQGALVAYLTVVPPAQPGEQDLLPDAELTERDIAALAMRAEDDHVTRLCYAALSEWRQYGEPAYLQVAARSLAQAGLLDS</sequence>
<accession>A0A4Y9SMB5</accession>
<dbReference type="AlphaFoldDB" id="A0A4Y9SMB5"/>
<dbReference type="PANTHER" id="PTHR35870">
    <property type="entry name" value="PROTEIN, PUTATIVE (AFU_ORTHOLOGUE AFUA_5G03330)-RELATED"/>
    <property type="match status" value="1"/>
</dbReference>
<protein>
    <submittedName>
        <fullName evidence="2">DUF4243 domain-containing protein</fullName>
    </submittedName>
</protein>
<dbReference type="Pfam" id="PF14027">
    <property type="entry name" value="Questin_oxidase"/>
    <property type="match status" value="1"/>
</dbReference>
<organism evidence="2 3">
    <name type="scientific">Massilia horti</name>
    <dbReference type="NCBI Taxonomy" id="2562153"/>
    <lineage>
        <taxon>Bacteria</taxon>
        <taxon>Pseudomonadati</taxon>
        <taxon>Pseudomonadota</taxon>
        <taxon>Betaproteobacteria</taxon>
        <taxon>Burkholderiales</taxon>
        <taxon>Oxalobacteraceae</taxon>
        <taxon>Telluria group</taxon>
        <taxon>Massilia</taxon>
    </lineage>
</organism>
<keyword evidence="3" id="KW-1185">Reference proteome</keyword>
<name>A0A4Y9SMB5_9BURK</name>
<reference evidence="2 3" key="1">
    <citation type="submission" date="2019-03" db="EMBL/GenBank/DDBJ databases">
        <title>Draft genome of Massilia hortus sp. nov., a novel bacterial species of the Oxalobacteraceae family.</title>
        <authorList>
            <person name="Peta V."/>
            <person name="Raths R."/>
            <person name="Bucking H."/>
        </authorList>
    </citation>
    <scope>NUCLEOTIDE SEQUENCE [LARGE SCALE GENOMIC DNA]</scope>
    <source>
        <strain evidence="2 3">ONC3</strain>
    </source>
</reference>
<dbReference type="EMBL" id="SPUM01000148">
    <property type="protein sequence ID" value="TFW27581.1"/>
    <property type="molecule type" value="Genomic_DNA"/>
</dbReference>
<gene>
    <name evidence="2" type="ORF">E4O92_23520</name>
</gene>
<evidence type="ECO:0000313" key="3">
    <source>
        <dbReference type="Proteomes" id="UP000297258"/>
    </source>
</evidence>
<evidence type="ECO:0000256" key="1">
    <source>
        <dbReference type="ARBA" id="ARBA00023002"/>
    </source>
</evidence>
<proteinExistence type="predicted"/>
<dbReference type="OrthoDB" id="6457937at2"/>
<keyword evidence="1" id="KW-0560">Oxidoreductase</keyword>
<dbReference type="Proteomes" id="UP000297258">
    <property type="component" value="Unassembled WGS sequence"/>
</dbReference>
<dbReference type="PANTHER" id="PTHR35870:SF1">
    <property type="entry name" value="PROTEIN, PUTATIVE (AFU_ORTHOLOGUE AFUA_5G03330)-RELATED"/>
    <property type="match status" value="1"/>
</dbReference>
<dbReference type="RefSeq" id="WP_135192070.1">
    <property type="nucleotide sequence ID" value="NZ_SPUM01000148.1"/>
</dbReference>
<dbReference type="InterPro" id="IPR025337">
    <property type="entry name" value="Questin_oxidase-like"/>
</dbReference>
<evidence type="ECO:0000313" key="2">
    <source>
        <dbReference type="EMBL" id="TFW27581.1"/>
    </source>
</evidence>